<dbReference type="EMBL" id="GL379837">
    <property type="protein sequence ID" value="EGT52584.1"/>
    <property type="molecule type" value="Genomic_DNA"/>
</dbReference>
<dbReference type="InterPro" id="IPR050235">
    <property type="entry name" value="CK1_Ser-Thr_kinase"/>
</dbReference>
<dbReference type="STRING" id="135651.G0N478"/>
<dbReference type="GO" id="GO:0004672">
    <property type="term" value="F:protein kinase activity"/>
    <property type="evidence" value="ECO:0007669"/>
    <property type="project" value="InterPro"/>
</dbReference>
<dbReference type="OrthoDB" id="5786934at2759"/>
<dbReference type="HOGENOM" id="CLU_057919_0_0_1"/>
<dbReference type="InterPro" id="IPR017441">
    <property type="entry name" value="Protein_kinase_ATP_BS"/>
</dbReference>
<evidence type="ECO:0000259" key="2">
    <source>
        <dbReference type="PROSITE" id="PS50011"/>
    </source>
</evidence>
<keyword evidence="1" id="KW-0067">ATP-binding</keyword>
<dbReference type="InParanoid" id="G0N478"/>
<dbReference type="PROSITE" id="PS00107">
    <property type="entry name" value="PROTEIN_KINASE_ATP"/>
    <property type="match status" value="1"/>
</dbReference>
<dbReference type="AlphaFoldDB" id="G0N478"/>
<name>G0N478_CAEBE</name>
<feature type="domain" description="Protein kinase" evidence="2">
    <location>
        <begin position="51"/>
        <end position="326"/>
    </location>
</feature>
<dbReference type="GO" id="GO:0005524">
    <property type="term" value="F:ATP binding"/>
    <property type="evidence" value="ECO:0007669"/>
    <property type="project" value="UniProtKB-UniRule"/>
</dbReference>
<dbReference type="SUPFAM" id="SSF56112">
    <property type="entry name" value="Protein kinase-like (PK-like)"/>
    <property type="match status" value="1"/>
</dbReference>
<keyword evidence="4" id="KW-1185">Reference proteome</keyword>
<dbReference type="Pfam" id="PF00069">
    <property type="entry name" value="Pkinase"/>
    <property type="match status" value="1"/>
</dbReference>
<keyword evidence="1" id="KW-0547">Nucleotide-binding</keyword>
<dbReference type="PANTHER" id="PTHR11909">
    <property type="entry name" value="CASEIN KINASE-RELATED"/>
    <property type="match status" value="1"/>
</dbReference>
<reference evidence="4" key="1">
    <citation type="submission" date="2011-07" db="EMBL/GenBank/DDBJ databases">
        <authorList>
            <consortium name="Caenorhabditis brenneri Sequencing and Analysis Consortium"/>
            <person name="Wilson R.K."/>
        </authorList>
    </citation>
    <scope>NUCLEOTIDE SEQUENCE [LARGE SCALE GENOMIC DNA]</scope>
    <source>
        <strain evidence="4">PB2801</strain>
    </source>
</reference>
<protein>
    <recommendedName>
        <fullName evidence="2">Protein kinase domain-containing protein</fullName>
    </recommendedName>
</protein>
<evidence type="ECO:0000313" key="4">
    <source>
        <dbReference type="Proteomes" id="UP000008068"/>
    </source>
</evidence>
<dbReference type="InterPro" id="IPR011009">
    <property type="entry name" value="Kinase-like_dom_sf"/>
</dbReference>
<dbReference type="OMA" id="RDITWIA"/>
<dbReference type="Gene3D" id="1.10.510.10">
    <property type="entry name" value="Transferase(Phosphotransferase) domain 1"/>
    <property type="match status" value="1"/>
</dbReference>
<feature type="binding site" evidence="1">
    <location>
        <position position="81"/>
    </location>
    <ligand>
        <name>ATP</name>
        <dbReference type="ChEBI" id="CHEBI:30616"/>
    </ligand>
</feature>
<dbReference type="FunCoup" id="G0N478">
    <property type="interactions" value="60"/>
</dbReference>
<evidence type="ECO:0000313" key="3">
    <source>
        <dbReference type="EMBL" id="EGT52584.1"/>
    </source>
</evidence>
<sequence length="326" mass="37457">MAYFQVSASISFSAFPASNAFGLVRSLNCQALSSFKMDDFHLNSGITFKSYIVKELIGQGNYGKVYLMSKQENPNELVALKVQRQFRNPIPFETEVQVLSSLPESCHFSTMICHGTTANIYNYIIMTHCGDTLFKMLKRTDDFCFSLENTLRIGCQLFDLVRLFHSFGWLHRDLHWGNVTINTDAHGRLKMGMIDYGLCIPLNGPPIAQVISRWHTSLYVTLGHPYTEIDDFVSVVFLLMRCLDLEPFGRRVLLIEAKKAQFHSSPERLLCEKYHWIWKLYNLVESQRYTGIDINAVKTYIRSVDRNFDPSSDISYTVRKGLVVID</sequence>
<evidence type="ECO:0000256" key="1">
    <source>
        <dbReference type="PROSITE-ProRule" id="PRU10141"/>
    </source>
</evidence>
<organism evidence="4">
    <name type="scientific">Caenorhabditis brenneri</name>
    <name type="common">Nematode worm</name>
    <dbReference type="NCBI Taxonomy" id="135651"/>
    <lineage>
        <taxon>Eukaryota</taxon>
        <taxon>Metazoa</taxon>
        <taxon>Ecdysozoa</taxon>
        <taxon>Nematoda</taxon>
        <taxon>Chromadorea</taxon>
        <taxon>Rhabditida</taxon>
        <taxon>Rhabditina</taxon>
        <taxon>Rhabditomorpha</taxon>
        <taxon>Rhabditoidea</taxon>
        <taxon>Rhabditidae</taxon>
        <taxon>Peloderinae</taxon>
        <taxon>Caenorhabditis</taxon>
    </lineage>
</organism>
<dbReference type="Proteomes" id="UP000008068">
    <property type="component" value="Unassembled WGS sequence"/>
</dbReference>
<dbReference type="PROSITE" id="PS50011">
    <property type="entry name" value="PROTEIN_KINASE_DOM"/>
    <property type="match status" value="1"/>
</dbReference>
<gene>
    <name evidence="3" type="ORF">CAEBREN_17353</name>
</gene>
<accession>G0N478</accession>
<dbReference type="eggNOG" id="KOG1164">
    <property type="taxonomic scope" value="Eukaryota"/>
</dbReference>
<proteinExistence type="predicted"/>
<dbReference type="Gene3D" id="3.30.200.20">
    <property type="entry name" value="Phosphorylase Kinase, domain 1"/>
    <property type="match status" value="1"/>
</dbReference>
<dbReference type="SMART" id="SM00220">
    <property type="entry name" value="S_TKc"/>
    <property type="match status" value="1"/>
</dbReference>
<dbReference type="InterPro" id="IPR000719">
    <property type="entry name" value="Prot_kinase_dom"/>
</dbReference>